<dbReference type="AlphaFoldDB" id="A0A9N7VJH7"/>
<protein>
    <submittedName>
        <fullName evidence="1">Uncharacterized protein</fullName>
    </submittedName>
</protein>
<reference evidence="1" key="1">
    <citation type="submission" date="2020-03" db="EMBL/GenBank/DDBJ databases">
        <authorList>
            <person name="Weist P."/>
        </authorList>
    </citation>
    <scope>NUCLEOTIDE SEQUENCE</scope>
</reference>
<comment type="caution">
    <text evidence="1">The sequence shown here is derived from an EMBL/GenBank/DDBJ whole genome shotgun (WGS) entry which is preliminary data.</text>
</comment>
<accession>A0A9N7VJH7</accession>
<gene>
    <name evidence="1" type="ORF">PLEPLA_LOCUS38537</name>
</gene>
<dbReference type="EMBL" id="CADEAL010004069">
    <property type="protein sequence ID" value="CAB1450845.1"/>
    <property type="molecule type" value="Genomic_DNA"/>
</dbReference>
<evidence type="ECO:0000313" key="1">
    <source>
        <dbReference type="EMBL" id="CAB1450845.1"/>
    </source>
</evidence>
<name>A0A9N7VJH7_PLEPL</name>
<dbReference type="Proteomes" id="UP001153269">
    <property type="component" value="Unassembled WGS sequence"/>
</dbReference>
<keyword evidence="2" id="KW-1185">Reference proteome</keyword>
<sequence>MPAALSSSSLSLFCTTAEINSLKDYWGAVSQGNQRVVSNLCCHLAVSYVKEIQSALLRFRQLLKAPGYPAIEPQKKAGRPEEAILKDKASRVLSRQGQA</sequence>
<proteinExistence type="predicted"/>
<organism evidence="1 2">
    <name type="scientific">Pleuronectes platessa</name>
    <name type="common">European plaice</name>
    <dbReference type="NCBI Taxonomy" id="8262"/>
    <lineage>
        <taxon>Eukaryota</taxon>
        <taxon>Metazoa</taxon>
        <taxon>Chordata</taxon>
        <taxon>Craniata</taxon>
        <taxon>Vertebrata</taxon>
        <taxon>Euteleostomi</taxon>
        <taxon>Actinopterygii</taxon>
        <taxon>Neopterygii</taxon>
        <taxon>Teleostei</taxon>
        <taxon>Neoteleostei</taxon>
        <taxon>Acanthomorphata</taxon>
        <taxon>Carangaria</taxon>
        <taxon>Pleuronectiformes</taxon>
        <taxon>Pleuronectoidei</taxon>
        <taxon>Pleuronectidae</taxon>
        <taxon>Pleuronectes</taxon>
    </lineage>
</organism>
<evidence type="ECO:0000313" key="2">
    <source>
        <dbReference type="Proteomes" id="UP001153269"/>
    </source>
</evidence>